<dbReference type="PANTHER" id="PTHR10434:SF66">
    <property type="entry name" value="PHOSPHOLIPID_GLYCEROL ACYLTRANSFERASE DOMAIN-CONTAINING PROTEIN"/>
    <property type="match status" value="1"/>
</dbReference>
<evidence type="ECO:0000259" key="5">
    <source>
        <dbReference type="SMART" id="SM00563"/>
    </source>
</evidence>
<feature type="domain" description="Phospholipid/glycerol acyltransferase" evidence="5">
    <location>
        <begin position="86"/>
        <end position="194"/>
    </location>
</feature>
<keyword evidence="2" id="KW-0808">Transferase</keyword>
<dbReference type="Proteomes" id="UP001180487">
    <property type="component" value="Unassembled WGS sequence"/>
</dbReference>
<comment type="pathway">
    <text evidence="1">Lipid metabolism.</text>
</comment>
<dbReference type="RefSeq" id="WP_310374166.1">
    <property type="nucleotide sequence ID" value="NZ_JAVDXT010000002.1"/>
</dbReference>
<dbReference type="GO" id="GO:0016746">
    <property type="term" value="F:acyltransferase activity"/>
    <property type="evidence" value="ECO:0007669"/>
    <property type="project" value="UniProtKB-KW"/>
</dbReference>
<keyword evidence="4" id="KW-1133">Transmembrane helix</keyword>
<dbReference type="SUPFAM" id="SSF69593">
    <property type="entry name" value="Glycerol-3-phosphate (1)-acyltransferase"/>
    <property type="match status" value="1"/>
</dbReference>
<evidence type="ECO:0000313" key="6">
    <source>
        <dbReference type="EMBL" id="MDR7378222.1"/>
    </source>
</evidence>
<comment type="caution">
    <text evidence="6">The sequence shown here is derived from an EMBL/GenBank/DDBJ whole genome shotgun (WGS) entry which is preliminary data.</text>
</comment>
<protein>
    <submittedName>
        <fullName evidence="6">1-acyl-sn-glycerol-3-phosphate acyltransferase</fullName>
    </submittedName>
</protein>
<evidence type="ECO:0000256" key="3">
    <source>
        <dbReference type="ARBA" id="ARBA00023315"/>
    </source>
</evidence>
<organism evidence="6 7">
    <name type="scientific">Rhodoferax ferrireducens</name>
    <dbReference type="NCBI Taxonomy" id="192843"/>
    <lineage>
        <taxon>Bacteria</taxon>
        <taxon>Pseudomonadati</taxon>
        <taxon>Pseudomonadota</taxon>
        <taxon>Betaproteobacteria</taxon>
        <taxon>Burkholderiales</taxon>
        <taxon>Comamonadaceae</taxon>
        <taxon>Rhodoferax</taxon>
    </lineage>
</organism>
<evidence type="ECO:0000256" key="1">
    <source>
        <dbReference type="ARBA" id="ARBA00005189"/>
    </source>
</evidence>
<dbReference type="EMBL" id="JAVDXT010000002">
    <property type="protein sequence ID" value="MDR7378222.1"/>
    <property type="molecule type" value="Genomic_DNA"/>
</dbReference>
<dbReference type="SMART" id="SM00563">
    <property type="entry name" value="PlsC"/>
    <property type="match status" value="1"/>
</dbReference>
<evidence type="ECO:0000256" key="2">
    <source>
        <dbReference type="ARBA" id="ARBA00022679"/>
    </source>
</evidence>
<feature type="transmembrane region" description="Helical" evidence="4">
    <location>
        <begin position="12"/>
        <end position="36"/>
    </location>
</feature>
<keyword evidence="4" id="KW-0812">Transmembrane</keyword>
<reference evidence="6 7" key="1">
    <citation type="submission" date="2023-07" db="EMBL/GenBank/DDBJ databases">
        <title>Sorghum-associated microbial communities from plants grown in Nebraska, USA.</title>
        <authorList>
            <person name="Schachtman D."/>
        </authorList>
    </citation>
    <scope>NUCLEOTIDE SEQUENCE [LARGE SCALE GENOMIC DNA]</scope>
    <source>
        <strain evidence="6 7">BE313</strain>
    </source>
</reference>
<dbReference type="PANTHER" id="PTHR10434">
    <property type="entry name" value="1-ACYL-SN-GLYCEROL-3-PHOSPHATE ACYLTRANSFERASE"/>
    <property type="match status" value="1"/>
</dbReference>
<evidence type="ECO:0000313" key="7">
    <source>
        <dbReference type="Proteomes" id="UP001180487"/>
    </source>
</evidence>
<evidence type="ECO:0000256" key="4">
    <source>
        <dbReference type="SAM" id="Phobius"/>
    </source>
</evidence>
<name>A0ABU2CA55_9BURK</name>
<dbReference type="CDD" id="cd07989">
    <property type="entry name" value="LPLAT_AGPAT-like"/>
    <property type="match status" value="1"/>
</dbReference>
<gene>
    <name evidence="6" type="ORF">J2X19_002901</name>
</gene>
<accession>A0ABU2CA55</accession>
<dbReference type="InterPro" id="IPR002123">
    <property type="entry name" value="Plipid/glycerol_acylTrfase"/>
</dbReference>
<keyword evidence="3 6" id="KW-0012">Acyltransferase</keyword>
<dbReference type="Pfam" id="PF01553">
    <property type="entry name" value="Acyltransferase"/>
    <property type="match status" value="1"/>
</dbReference>
<keyword evidence="7" id="KW-1185">Reference proteome</keyword>
<proteinExistence type="predicted"/>
<sequence>MFSRIERAVRVLTTGFCFVVFGLGGLLMRVLLFPVLATLVRDPVRRALLVKQVIRGAFRMFLGMMRGLGVMSCELRGIEKLQRHGLLVLANHPTLLDVVFLMSLTQRADCVVKAALRDNPFMRGPVTAAGFVCNDSGADLVQGCIDSLHAGNNLIIFPEGTRTARSGGMHLQRGAANVAVRGRVNITPVSIRCDPPTLSKGEKWYQIPTRRMHFVIEVRDDIVVAPFLDGVAEGVAARRLTTHLTDYFSWETQGVHLRA</sequence>
<keyword evidence="4" id="KW-0472">Membrane</keyword>